<dbReference type="InterPro" id="IPR036908">
    <property type="entry name" value="RlpA-like_sf"/>
</dbReference>
<dbReference type="EMBL" id="JAACJM010000239">
    <property type="protein sequence ID" value="KAF5335600.1"/>
    <property type="molecule type" value="Genomic_DNA"/>
</dbReference>
<organism evidence="3 4">
    <name type="scientific">Tetrapyrgos nigripes</name>
    <dbReference type="NCBI Taxonomy" id="182062"/>
    <lineage>
        <taxon>Eukaryota</taxon>
        <taxon>Fungi</taxon>
        <taxon>Dikarya</taxon>
        <taxon>Basidiomycota</taxon>
        <taxon>Agaricomycotina</taxon>
        <taxon>Agaricomycetes</taxon>
        <taxon>Agaricomycetidae</taxon>
        <taxon>Agaricales</taxon>
        <taxon>Marasmiineae</taxon>
        <taxon>Marasmiaceae</taxon>
        <taxon>Tetrapyrgos</taxon>
    </lineage>
</organism>
<dbReference type="Gene3D" id="2.40.40.10">
    <property type="entry name" value="RlpA-like domain"/>
    <property type="match status" value="1"/>
</dbReference>
<evidence type="ECO:0000313" key="3">
    <source>
        <dbReference type="EMBL" id="KAF5335600.1"/>
    </source>
</evidence>
<dbReference type="SUPFAM" id="SSF50685">
    <property type="entry name" value="Barwin-like endoglucanases"/>
    <property type="match status" value="1"/>
</dbReference>
<sequence>MFAKFSQIAAAATIITMAMTAQAAPSPASLMRRTNVGDATFYTPGLGACGITNTESDMIAAVSEQFFDSFPGATPNPNLNPLCGRAISVSSGGKTIQVTIVDRYVEFTVSPWLAAVPLWRVGVSFS</sequence>
<feature type="signal peptide" evidence="2">
    <location>
        <begin position="1"/>
        <end position="23"/>
    </location>
</feature>
<protein>
    <submittedName>
        <fullName evidence="3">Uncharacterized protein</fullName>
    </submittedName>
</protein>
<dbReference type="OrthoDB" id="623670at2759"/>
<feature type="chain" id="PRO_5034247337" evidence="2">
    <location>
        <begin position="24"/>
        <end position="126"/>
    </location>
</feature>
<dbReference type="PANTHER" id="PTHR31836:SF27">
    <property type="entry name" value="RLPA-LIKE PROTEIN DOUBLE-PSI BETA-BARREL DOMAIN-CONTAINING PROTEIN"/>
    <property type="match status" value="1"/>
</dbReference>
<reference evidence="3 4" key="1">
    <citation type="journal article" date="2020" name="ISME J.">
        <title>Uncovering the hidden diversity of litter-decomposition mechanisms in mushroom-forming fungi.</title>
        <authorList>
            <person name="Floudas D."/>
            <person name="Bentzer J."/>
            <person name="Ahren D."/>
            <person name="Johansson T."/>
            <person name="Persson P."/>
            <person name="Tunlid A."/>
        </authorList>
    </citation>
    <scope>NUCLEOTIDE SEQUENCE [LARGE SCALE GENOMIC DNA]</scope>
    <source>
        <strain evidence="3 4">CBS 291.85</strain>
    </source>
</reference>
<dbReference type="Proteomes" id="UP000559256">
    <property type="component" value="Unassembled WGS sequence"/>
</dbReference>
<evidence type="ECO:0000256" key="1">
    <source>
        <dbReference type="ARBA" id="ARBA00022729"/>
    </source>
</evidence>
<keyword evidence="1 2" id="KW-0732">Signal</keyword>
<evidence type="ECO:0000256" key="2">
    <source>
        <dbReference type="SAM" id="SignalP"/>
    </source>
</evidence>
<dbReference type="AlphaFoldDB" id="A0A8H5C5P2"/>
<proteinExistence type="predicted"/>
<evidence type="ECO:0000313" key="4">
    <source>
        <dbReference type="Proteomes" id="UP000559256"/>
    </source>
</evidence>
<dbReference type="CDD" id="cd22191">
    <property type="entry name" value="DPBB_RlpA_EXP_N-like"/>
    <property type="match status" value="1"/>
</dbReference>
<comment type="caution">
    <text evidence="3">The sequence shown here is derived from an EMBL/GenBank/DDBJ whole genome shotgun (WGS) entry which is preliminary data.</text>
</comment>
<name>A0A8H5C5P2_9AGAR</name>
<dbReference type="PANTHER" id="PTHR31836">
    <property type="match status" value="1"/>
</dbReference>
<gene>
    <name evidence="3" type="ORF">D9758_017267</name>
</gene>
<accession>A0A8H5C5P2</accession>
<dbReference type="InterPro" id="IPR051477">
    <property type="entry name" value="Expansin_CellWall"/>
</dbReference>
<keyword evidence="4" id="KW-1185">Reference proteome</keyword>